<keyword evidence="2" id="KW-0874">Quinone</keyword>
<feature type="transmembrane region" description="Helical" evidence="2">
    <location>
        <begin position="150"/>
        <end position="172"/>
    </location>
</feature>
<gene>
    <name evidence="3" type="ORF">SAMN02745225_00330</name>
</gene>
<protein>
    <recommendedName>
        <fullName evidence="2">NADH-quinone oxidoreductase subunit J</fullName>
        <ecNumber evidence="2">7.1.1.-</ecNumber>
    </recommendedName>
</protein>
<feature type="transmembrane region" description="Helical" evidence="2">
    <location>
        <begin position="96"/>
        <end position="118"/>
    </location>
</feature>
<dbReference type="GO" id="GO:0005886">
    <property type="term" value="C:plasma membrane"/>
    <property type="evidence" value="ECO:0007669"/>
    <property type="project" value="UniProtKB-SubCell"/>
</dbReference>
<evidence type="ECO:0000256" key="2">
    <source>
        <dbReference type="RuleBase" id="RU004429"/>
    </source>
</evidence>
<dbReference type="RefSeq" id="WP_218587382.1">
    <property type="nucleotide sequence ID" value="NZ_FQUL01000003.1"/>
</dbReference>
<dbReference type="Pfam" id="PF00499">
    <property type="entry name" value="Oxidored_q3"/>
    <property type="match status" value="1"/>
</dbReference>
<dbReference type="STRING" id="1121881.SAMN02745225_00330"/>
<keyword evidence="2" id="KW-0520">NAD</keyword>
<comment type="subcellular location">
    <subcellularLocation>
        <location evidence="2">Cell membrane</location>
        <topology evidence="2">Multi-pass membrane protein</topology>
    </subcellularLocation>
</comment>
<dbReference type="GO" id="GO:0048038">
    <property type="term" value="F:quinone binding"/>
    <property type="evidence" value="ECO:0007669"/>
    <property type="project" value="UniProtKB-UniRule"/>
</dbReference>
<dbReference type="Proteomes" id="UP000184295">
    <property type="component" value="Unassembled WGS sequence"/>
</dbReference>
<dbReference type="EMBL" id="FQUL01000003">
    <property type="protein sequence ID" value="SHE34348.1"/>
    <property type="molecule type" value="Genomic_DNA"/>
</dbReference>
<evidence type="ECO:0000313" key="4">
    <source>
        <dbReference type="Proteomes" id="UP000184295"/>
    </source>
</evidence>
<organism evidence="3 4">
    <name type="scientific">Ferrithrix thermotolerans DSM 19514</name>
    <dbReference type="NCBI Taxonomy" id="1121881"/>
    <lineage>
        <taxon>Bacteria</taxon>
        <taxon>Bacillati</taxon>
        <taxon>Actinomycetota</taxon>
        <taxon>Acidimicrobiia</taxon>
        <taxon>Acidimicrobiales</taxon>
        <taxon>Acidimicrobiaceae</taxon>
        <taxon>Ferrithrix</taxon>
    </lineage>
</organism>
<comment type="function">
    <text evidence="2">NDH-1 shuttles electrons from NADH, via FMN and iron-sulfur (Fe-S) centers, to quinones in the respiratory chain. Couples the redox reaction to proton translocation (for every two electrons transferred, four hydrogen ions are translocated across the cytoplasmic membrane), and thus conserves the redox energy in a proton gradient.</text>
</comment>
<evidence type="ECO:0000313" key="3">
    <source>
        <dbReference type="EMBL" id="SHE34348.1"/>
    </source>
</evidence>
<sequence length="197" mass="20578">MFAAISAPDFFTFAAAAIAAVAGAIGVVTLRHPVHAALMLVMTFFAIAVLFVEQGAQFLAAVQVIVYAGAIVVLFLFVIMLLGVDKKETVFPKDSVSWKLPAGLVLSIAILVELSILAKGVWATGAHSVTAAPNGHSNVGVLARAVFTTYLLPFEATSVLLVIAVLGAVVLARVSKIQEDISSESALEDEMGEVNAR</sequence>
<accession>A0A1M4SQ74</accession>
<keyword evidence="2" id="KW-0812">Transmembrane</keyword>
<keyword evidence="2" id="KW-1133">Transmembrane helix</keyword>
<feature type="transmembrane region" description="Helical" evidence="2">
    <location>
        <begin position="58"/>
        <end position="84"/>
    </location>
</feature>
<dbReference type="PANTHER" id="PTHR33269">
    <property type="entry name" value="NADH-UBIQUINONE OXIDOREDUCTASE CHAIN 6"/>
    <property type="match status" value="1"/>
</dbReference>
<dbReference type="Gene3D" id="1.20.120.1200">
    <property type="entry name" value="NADH-ubiquinone/plastoquinone oxidoreductase chain 6, subunit NuoJ"/>
    <property type="match status" value="1"/>
</dbReference>
<evidence type="ECO:0000256" key="1">
    <source>
        <dbReference type="ARBA" id="ARBA00005698"/>
    </source>
</evidence>
<reference evidence="4" key="1">
    <citation type="submission" date="2016-11" db="EMBL/GenBank/DDBJ databases">
        <authorList>
            <person name="Varghese N."/>
            <person name="Submissions S."/>
        </authorList>
    </citation>
    <scope>NUCLEOTIDE SEQUENCE [LARGE SCALE GENOMIC DNA]</scope>
    <source>
        <strain evidence="4">DSM 19514</strain>
    </source>
</reference>
<name>A0A1M4SQ74_9ACTN</name>
<keyword evidence="4" id="KW-1185">Reference proteome</keyword>
<feature type="transmembrane region" description="Helical" evidence="2">
    <location>
        <begin position="34"/>
        <end position="52"/>
    </location>
</feature>
<dbReference type="AlphaFoldDB" id="A0A1M4SQ74"/>
<dbReference type="PANTHER" id="PTHR33269:SF17">
    <property type="entry name" value="NADH-UBIQUINONE OXIDOREDUCTASE CHAIN 6"/>
    <property type="match status" value="1"/>
</dbReference>
<dbReference type="GO" id="GO:0008137">
    <property type="term" value="F:NADH dehydrogenase (ubiquinone) activity"/>
    <property type="evidence" value="ECO:0007669"/>
    <property type="project" value="UniProtKB-UniRule"/>
</dbReference>
<keyword evidence="2" id="KW-1003">Cell membrane</keyword>
<comment type="catalytic activity">
    <reaction evidence="2">
        <text>a quinone + NADH + 5 H(+)(in) = a quinol + NAD(+) + 4 H(+)(out)</text>
        <dbReference type="Rhea" id="RHEA:57888"/>
        <dbReference type="ChEBI" id="CHEBI:15378"/>
        <dbReference type="ChEBI" id="CHEBI:24646"/>
        <dbReference type="ChEBI" id="CHEBI:57540"/>
        <dbReference type="ChEBI" id="CHEBI:57945"/>
        <dbReference type="ChEBI" id="CHEBI:132124"/>
    </reaction>
</comment>
<dbReference type="InterPro" id="IPR042106">
    <property type="entry name" value="Nuo/plastoQ_OxRdtase_6_NuoJ"/>
</dbReference>
<proteinExistence type="inferred from homology"/>
<dbReference type="InterPro" id="IPR001457">
    <property type="entry name" value="NADH_UbQ/plastoQ_OxRdtase_su6"/>
</dbReference>
<feature type="transmembrane region" description="Helical" evidence="2">
    <location>
        <begin position="6"/>
        <end position="27"/>
    </location>
</feature>
<dbReference type="EC" id="7.1.1.-" evidence="2"/>
<keyword evidence="2" id="KW-0472">Membrane</keyword>
<comment type="similarity">
    <text evidence="1 2">Belongs to the complex I subunit 6 family.</text>
</comment>